<evidence type="ECO:0000313" key="1">
    <source>
        <dbReference type="EMBL" id="KUM92072.1"/>
    </source>
</evidence>
<proteinExistence type="predicted"/>
<sequence>MRIEILDLLPATETGKGPVIAFSGMSGRAWAQWCGSEVPQVGALVDVEVDIPDEVTHWVTVDGPGAMVSGDPGAPVRIRGVVAGVDEDSVVAARVGADIVLLEFAAPANSVQPGHDDKPMVGDSIEFTAARIDVYPYSV</sequence>
<accession>A0A101NFL1</accession>
<reference evidence="1 2" key="1">
    <citation type="submission" date="2015-10" db="EMBL/GenBank/DDBJ databases">
        <title>Draft genome sequence of Streptomyces cellostaticus DSM 40189, type strain for the species Streptomyces cellostaticus.</title>
        <authorList>
            <person name="Ruckert C."/>
            <person name="Winkler A."/>
            <person name="Kalinowski J."/>
            <person name="Kampfer P."/>
            <person name="Glaeser S."/>
        </authorList>
    </citation>
    <scope>NUCLEOTIDE SEQUENCE [LARGE SCALE GENOMIC DNA]</scope>
    <source>
        <strain evidence="1 2">DSM 40189</strain>
    </source>
</reference>
<dbReference type="EMBL" id="LMWL01000065">
    <property type="protein sequence ID" value="KUM92072.1"/>
    <property type="molecule type" value="Genomic_DNA"/>
</dbReference>
<gene>
    <name evidence="1" type="ORF">AQI88_33310</name>
</gene>
<evidence type="ECO:0000313" key="2">
    <source>
        <dbReference type="Proteomes" id="UP000054241"/>
    </source>
</evidence>
<name>A0A101NFL1_9ACTN</name>
<keyword evidence="2" id="KW-1185">Reference proteome</keyword>
<comment type="caution">
    <text evidence="1">The sequence shown here is derived from an EMBL/GenBank/DDBJ whole genome shotgun (WGS) entry which is preliminary data.</text>
</comment>
<organism evidence="1 2">
    <name type="scientific">Streptomyces cellostaticus</name>
    <dbReference type="NCBI Taxonomy" id="67285"/>
    <lineage>
        <taxon>Bacteria</taxon>
        <taxon>Bacillati</taxon>
        <taxon>Actinomycetota</taxon>
        <taxon>Actinomycetes</taxon>
        <taxon>Kitasatosporales</taxon>
        <taxon>Streptomycetaceae</taxon>
        <taxon>Streptomyces</taxon>
    </lineage>
</organism>
<dbReference type="Proteomes" id="UP000054241">
    <property type="component" value="Unassembled WGS sequence"/>
</dbReference>
<dbReference type="AlphaFoldDB" id="A0A101NFL1"/>
<dbReference type="OrthoDB" id="4233441at2"/>
<dbReference type="RefSeq" id="WP_067006453.1">
    <property type="nucleotide sequence ID" value="NZ_BNDU01000006.1"/>
</dbReference>
<protein>
    <submittedName>
        <fullName evidence="1">Uncharacterized protein</fullName>
    </submittedName>
</protein>